<dbReference type="GO" id="GO:0000976">
    <property type="term" value="F:transcription cis-regulatory region binding"/>
    <property type="evidence" value="ECO:0007669"/>
    <property type="project" value="TreeGrafter"/>
</dbReference>
<evidence type="ECO:0000256" key="2">
    <source>
        <dbReference type="ARBA" id="ARBA00023125"/>
    </source>
</evidence>
<name>A0A934NVQ7_9NOCA</name>
<dbReference type="Gene3D" id="1.10.357.10">
    <property type="entry name" value="Tetracycline Repressor, domain 2"/>
    <property type="match status" value="1"/>
</dbReference>
<dbReference type="SUPFAM" id="SSF46689">
    <property type="entry name" value="Homeodomain-like"/>
    <property type="match status" value="1"/>
</dbReference>
<dbReference type="InterPro" id="IPR050109">
    <property type="entry name" value="HTH-type_TetR-like_transc_reg"/>
</dbReference>
<accession>A0A934NVQ7</accession>
<dbReference type="GO" id="GO:0003700">
    <property type="term" value="F:DNA-binding transcription factor activity"/>
    <property type="evidence" value="ECO:0007669"/>
    <property type="project" value="TreeGrafter"/>
</dbReference>
<gene>
    <name evidence="6" type="ORF">JGU71_26570</name>
</gene>
<keyword evidence="7" id="KW-1185">Reference proteome</keyword>
<evidence type="ECO:0000259" key="5">
    <source>
        <dbReference type="PROSITE" id="PS50977"/>
    </source>
</evidence>
<dbReference type="AlphaFoldDB" id="A0A934NVQ7"/>
<feature type="domain" description="HTH tetR-type" evidence="5">
    <location>
        <begin position="38"/>
        <end position="98"/>
    </location>
</feature>
<dbReference type="Gene3D" id="1.10.10.60">
    <property type="entry name" value="Homeodomain-like"/>
    <property type="match status" value="1"/>
</dbReference>
<dbReference type="InterPro" id="IPR009057">
    <property type="entry name" value="Homeodomain-like_sf"/>
</dbReference>
<dbReference type="Proteomes" id="UP000655868">
    <property type="component" value="Unassembled WGS sequence"/>
</dbReference>
<proteinExistence type="predicted"/>
<dbReference type="RefSeq" id="WP_199707933.1">
    <property type="nucleotide sequence ID" value="NZ_JAEMNV010000011.1"/>
</dbReference>
<sequence length="252" mass="27270">MTDSAAQDGPGSDAVALPMAVQLAWGLDEPGTRGPRKGLSLDQLLDAAIEVADAEGLAALSMSRLAKQLGFTTMSIYRYVDSKDTLVQVLSDRVIGPPPAFDEGLSWRDALKAWAAAEFAAIFAHPWWVDIPLSAPPTGPNNMAWLEAGLQALAPTGLPDPVKLQLVMNVSLYVLGRARLMRGMLSEMPQEDNSYPAILARVLDPARFPVLTKALAAQMFETDDIDWADADFSFGLDRLLDGFESYVESYGK</sequence>
<dbReference type="PANTHER" id="PTHR30055">
    <property type="entry name" value="HTH-TYPE TRANSCRIPTIONAL REGULATOR RUTR"/>
    <property type="match status" value="1"/>
</dbReference>
<dbReference type="Pfam" id="PF02909">
    <property type="entry name" value="TetR_C_1"/>
    <property type="match status" value="1"/>
</dbReference>
<dbReference type="Pfam" id="PF00440">
    <property type="entry name" value="TetR_N"/>
    <property type="match status" value="1"/>
</dbReference>
<keyword evidence="1" id="KW-0805">Transcription regulation</keyword>
<evidence type="ECO:0000256" key="1">
    <source>
        <dbReference type="ARBA" id="ARBA00023015"/>
    </source>
</evidence>
<protein>
    <submittedName>
        <fullName evidence="6">TetR/AcrR family transcriptional regulator C-terminal domain-containing protein</fullName>
    </submittedName>
</protein>
<dbReference type="InterPro" id="IPR004111">
    <property type="entry name" value="Repressor_TetR_C"/>
</dbReference>
<evidence type="ECO:0000256" key="4">
    <source>
        <dbReference type="PROSITE-ProRule" id="PRU00335"/>
    </source>
</evidence>
<evidence type="ECO:0000313" key="6">
    <source>
        <dbReference type="EMBL" id="MBJ8342459.1"/>
    </source>
</evidence>
<dbReference type="InterPro" id="IPR001647">
    <property type="entry name" value="HTH_TetR"/>
</dbReference>
<comment type="caution">
    <text evidence="6">The sequence shown here is derived from an EMBL/GenBank/DDBJ whole genome shotgun (WGS) entry which is preliminary data.</text>
</comment>
<keyword evidence="2 4" id="KW-0238">DNA-binding</keyword>
<organism evidence="6 7">
    <name type="scientific">Antrihabitans stalagmiti</name>
    <dbReference type="NCBI Taxonomy" id="2799499"/>
    <lineage>
        <taxon>Bacteria</taxon>
        <taxon>Bacillati</taxon>
        <taxon>Actinomycetota</taxon>
        <taxon>Actinomycetes</taxon>
        <taxon>Mycobacteriales</taxon>
        <taxon>Nocardiaceae</taxon>
        <taxon>Antrihabitans</taxon>
    </lineage>
</organism>
<dbReference type="SUPFAM" id="SSF48498">
    <property type="entry name" value="Tetracyclin repressor-like, C-terminal domain"/>
    <property type="match status" value="1"/>
</dbReference>
<reference evidence="6" key="1">
    <citation type="submission" date="2020-12" db="EMBL/GenBank/DDBJ databases">
        <title>Antrihabitans popcorni sp. nov. and Antrihabitans auranticaus sp. nov., isolated from a larva cave.</title>
        <authorList>
            <person name="Lee S.D."/>
            <person name="Kim I.S."/>
        </authorList>
    </citation>
    <scope>NUCLEOTIDE SEQUENCE</scope>
    <source>
        <strain evidence="6">YC3-6</strain>
    </source>
</reference>
<evidence type="ECO:0000256" key="3">
    <source>
        <dbReference type="ARBA" id="ARBA00023163"/>
    </source>
</evidence>
<feature type="DNA-binding region" description="H-T-H motif" evidence="4">
    <location>
        <begin position="61"/>
        <end position="80"/>
    </location>
</feature>
<keyword evidence="3" id="KW-0804">Transcription</keyword>
<dbReference type="EMBL" id="JAEMNV010000011">
    <property type="protein sequence ID" value="MBJ8342459.1"/>
    <property type="molecule type" value="Genomic_DNA"/>
</dbReference>
<evidence type="ECO:0000313" key="7">
    <source>
        <dbReference type="Proteomes" id="UP000655868"/>
    </source>
</evidence>
<dbReference type="GO" id="GO:0045892">
    <property type="term" value="P:negative regulation of DNA-templated transcription"/>
    <property type="evidence" value="ECO:0007669"/>
    <property type="project" value="InterPro"/>
</dbReference>
<dbReference type="PROSITE" id="PS50977">
    <property type="entry name" value="HTH_TETR_2"/>
    <property type="match status" value="1"/>
</dbReference>
<dbReference type="PANTHER" id="PTHR30055:SF151">
    <property type="entry name" value="TRANSCRIPTIONAL REGULATORY PROTEIN"/>
    <property type="match status" value="1"/>
</dbReference>
<dbReference type="InterPro" id="IPR036271">
    <property type="entry name" value="Tet_transcr_reg_TetR-rel_C_sf"/>
</dbReference>